<gene>
    <name evidence="4" type="ORF">ACFO3N_18275</name>
</gene>
<feature type="signal peptide" evidence="2">
    <location>
        <begin position="1"/>
        <end position="19"/>
    </location>
</feature>
<dbReference type="InterPro" id="IPR001279">
    <property type="entry name" value="Metallo-B-lactamas"/>
</dbReference>
<sequence>MKKLIFAISFLLLAVFSFGQTNSAAKPTVQLVRNATLLIEYGGKKILVDPMLSPKGAIDSWAGIQRNPTIELKMPVEDIIKDVDLVIVTHTHEDHFDEIASKTLNKSLELMIQPADKEFFQKEGFTNASIIDDNKLWNGITIYRLDGQHGTGKVLEMMGKTSGFILKAQNQPTVYIVGDAIWTDNIKKNIQKFKPEYIIVNSGGALIKGFENFPIIMNEDQTMNLLRESGKAKVIAVHMDALDHCRTTRSSLSKKADEFKIGKDKLIIPQDTEVVTLSN</sequence>
<dbReference type="RefSeq" id="WP_379800129.1">
    <property type="nucleotide sequence ID" value="NZ_JBHSFY010000012.1"/>
</dbReference>
<evidence type="ECO:0000313" key="4">
    <source>
        <dbReference type="EMBL" id="MFC4479029.1"/>
    </source>
</evidence>
<accession>A0ABV8ZHI7</accession>
<evidence type="ECO:0000256" key="1">
    <source>
        <dbReference type="ARBA" id="ARBA00022801"/>
    </source>
</evidence>
<dbReference type="InterPro" id="IPR050114">
    <property type="entry name" value="UPF0173_UPF0282_UlaG_hydrolase"/>
</dbReference>
<keyword evidence="1" id="KW-0378">Hydrolase</keyword>
<dbReference type="Gene3D" id="3.60.15.10">
    <property type="entry name" value="Ribonuclease Z/Hydroxyacylglutathione hydrolase-like"/>
    <property type="match status" value="1"/>
</dbReference>
<dbReference type="InterPro" id="IPR036866">
    <property type="entry name" value="RibonucZ/Hydroxyglut_hydro"/>
</dbReference>
<comment type="caution">
    <text evidence="4">The sequence shown here is derived from an EMBL/GenBank/DDBJ whole genome shotgun (WGS) entry which is preliminary data.</text>
</comment>
<evidence type="ECO:0000313" key="5">
    <source>
        <dbReference type="Proteomes" id="UP001596003"/>
    </source>
</evidence>
<feature type="chain" id="PRO_5046910324" evidence="2">
    <location>
        <begin position="20"/>
        <end position="279"/>
    </location>
</feature>
<name>A0ABV8ZHI7_9FLAO</name>
<protein>
    <submittedName>
        <fullName evidence="4">MBL fold metallo-hydrolase</fullName>
    </submittedName>
</protein>
<reference evidence="5" key="1">
    <citation type="journal article" date="2019" name="Int. J. Syst. Evol. Microbiol.">
        <title>The Global Catalogue of Microorganisms (GCM) 10K type strain sequencing project: providing services to taxonomists for standard genome sequencing and annotation.</title>
        <authorList>
            <consortium name="The Broad Institute Genomics Platform"/>
            <consortium name="The Broad Institute Genome Sequencing Center for Infectious Disease"/>
            <person name="Wu L."/>
            <person name="Ma J."/>
        </authorList>
    </citation>
    <scope>NUCLEOTIDE SEQUENCE [LARGE SCALE GENOMIC DNA]</scope>
    <source>
        <strain evidence="5">NBRC 103627</strain>
    </source>
</reference>
<dbReference type="SUPFAM" id="SSF56281">
    <property type="entry name" value="Metallo-hydrolase/oxidoreductase"/>
    <property type="match status" value="1"/>
</dbReference>
<proteinExistence type="predicted"/>
<dbReference type="PANTHER" id="PTHR43546:SF9">
    <property type="entry name" value="L-ASCORBATE-6-PHOSPHATE LACTONASE ULAG-RELATED"/>
    <property type="match status" value="1"/>
</dbReference>
<keyword evidence="5" id="KW-1185">Reference proteome</keyword>
<dbReference type="EMBL" id="JBHSFY010000012">
    <property type="protein sequence ID" value="MFC4479029.1"/>
    <property type="molecule type" value="Genomic_DNA"/>
</dbReference>
<dbReference type="Pfam" id="PF12706">
    <property type="entry name" value="Lactamase_B_2"/>
    <property type="match status" value="1"/>
</dbReference>
<dbReference type="Proteomes" id="UP001596003">
    <property type="component" value="Unassembled WGS sequence"/>
</dbReference>
<evidence type="ECO:0000256" key="2">
    <source>
        <dbReference type="SAM" id="SignalP"/>
    </source>
</evidence>
<evidence type="ECO:0000259" key="3">
    <source>
        <dbReference type="Pfam" id="PF12706"/>
    </source>
</evidence>
<organism evidence="4 5">
    <name type="scientific">Flavobacterium chungangensis</name>
    <dbReference type="NCBI Taxonomy" id="2708132"/>
    <lineage>
        <taxon>Bacteria</taxon>
        <taxon>Pseudomonadati</taxon>
        <taxon>Bacteroidota</taxon>
        <taxon>Flavobacteriia</taxon>
        <taxon>Flavobacteriales</taxon>
        <taxon>Flavobacteriaceae</taxon>
        <taxon>Flavobacterium</taxon>
    </lineage>
</organism>
<keyword evidence="2" id="KW-0732">Signal</keyword>
<dbReference type="PANTHER" id="PTHR43546">
    <property type="entry name" value="UPF0173 METAL-DEPENDENT HYDROLASE MJ1163-RELATED"/>
    <property type="match status" value="1"/>
</dbReference>
<feature type="domain" description="Metallo-beta-lactamase" evidence="3">
    <location>
        <begin position="45"/>
        <end position="239"/>
    </location>
</feature>